<keyword evidence="2" id="KW-0677">Repeat</keyword>
<dbReference type="PANTHER" id="PTHR46809">
    <property type="entry name" value="STROMAL CELL-DERIVED FACTOR 2-LIKE PROTEIN"/>
    <property type="match status" value="1"/>
</dbReference>
<dbReference type="PANTHER" id="PTHR46809:SF2">
    <property type="entry name" value="GH21273P"/>
    <property type="match status" value="1"/>
</dbReference>
<dbReference type="VEuPathDB" id="CryptoDB:cand_022870"/>
<dbReference type="RefSeq" id="XP_067068790.1">
    <property type="nucleotide sequence ID" value="XM_067212517.1"/>
</dbReference>
<protein>
    <recommendedName>
        <fullName evidence="4">MIR domain-containing protein</fullName>
    </recommendedName>
</protein>
<feature type="signal peptide" evidence="3">
    <location>
        <begin position="1"/>
        <end position="24"/>
    </location>
</feature>
<organism evidence="5 6">
    <name type="scientific">Cryptosporidium andersoni</name>
    <dbReference type="NCBI Taxonomy" id="117008"/>
    <lineage>
        <taxon>Eukaryota</taxon>
        <taxon>Sar</taxon>
        <taxon>Alveolata</taxon>
        <taxon>Apicomplexa</taxon>
        <taxon>Conoidasida</taxon>
        <taxon>Coccidia</taxon>
        <taxon>Eucoccidiorida</taxon>
        <taxon>Eimeriorina</taxon>
        <taxon>Cryptosporidiidae</taxon>
        <taxon>Cryptosporidium</taxon>
    </lineage>
</organism>
<dbReference type="GeneID" id="92366471"/>
<comment type="caution">
    <text evidence="5">The sequence shown here is derived from an EMBL/GenBank/DDBJ whole genome shotgun (WGS) entry which is preliminary data.</text>
</comment>
<keyword evidence="1 3" id="KW-0732">Signal</keyword>
<proteinExistence type="predicted"/>
<reference evidence="5 6" key="1">
    <citation type="submission" date="2016-10" db="EMBL/GenBank/DDBJ databases">
        <title>Reductive evolution of mitochondrial metabolism and differential evolution of invasion-related proteins in Cryptosporidium.</title>
        <authorList>
            <person name="Liu S."/>
            <person name="Roellig D.M."/>
            <person name="Guo Y."/>
            <person name="Li N."/>
            <person name="Frace M.A."/>
            <person name="Tang K."/>
            <person name="Zhang L."/>
            <person name="Feng Y."/>
            <person name="Xiao L."/>
        </authorList>
    </citation>
    <scope>NUCLEOTIDE SEQUENCE [LARGE SCALE GENOMIC DNA]</scope>
    <source>
        <strain evidence="5">30847</strain>
    </source>
</reference>
<feature type="chain" id="PRO_5011978035" description="MIR domain-containing protein" evidence="3">
    <location>
        <begin position="25"/>
        <end position="223"/>
    </location>
</feature>
<dbReference type="EMBL" id="LRBS01000048">
    <property type="protein sequence ID" value="OII76944.1"/>
    <property type="molecule type" value="Genomic_DNA"/>
</dbReference>
<dbReference type="AlphaFoldDB" id="A0A1J4MRY1"/>
<dbReference type="Gene3D" id="2.80.10.50">
    <property type="match status" value="1"/>
</dbReference>
<dbReference type="OrthoDB" id="5588846at2759"/>
<evidence type="ECO:0000313" key="5">
    <source>
        <dbReference type="EMBL" id="OII76944.1"/>
    </source>
</evidence>
<gene>
    <name evidence="5" type="ORF">cand_022870</name>
</gene>
<dbReference type="InterPro" id="IPR016093">
    <property type="entry name" value="MIR_motif"/>
</dbReference>
<feature type="domain" description="MIR" evidence="4">
    <location>
        <begin position="83"/>
        <end position="138"/>
    </location>
</feature>
<dbReference type="Proteomes" id="UP000186804">
    <property type="component" value="Unassembled WGS sequence"/>
</dbReference>
<evidence type="ECO:0000256" key="1">
    <source>
        <dbReference type="ARBA" id="ARBA00022729"/>
    </source>
</evidence>
<accession>A0A1J4MRY1</accession>
<dbReference type="InterPro" id="IPR036300">
    <property type="entry name" value="MIR_dom_sf"/>
</dbReference>
<keyword evidence="6" id="KW-1185">Reference proteome</keyword>
<evidence type="ECO:0000259" key="4">
    <source>
        <dbReference type="SMART" id="SM00472"/>
    </source>
</evidence>
<evidence type="ECO:0000256" key="3">
    <source>
        <dbReference type="SAM" id="SignalP"/>
    </source>
</evidence>
<evidence type="ECO:0000256" key="2">
    <source>
        <dbReference type="ARBA" id="ARBA00022737"/>
    </source>
</evidence>
<sequence length="223" mass="25742">MTLRRLLCYFIYAINFSLFREAHAIPLTYGSTVYFIHSNTKCNLFTAKITWSNGNQAVTCSKEPSSENMWYLRESELPYKGAGSAILCGDTIRIQSTHSDRFIEGSGSNVKSMISRQYEVSCRDESDCMNNKFTIECTRKKSGEKLEIRDKFRLLNTEMKGYLRSSKRNLFDNSNCPRCPIVGHYEVAITLNSRKSEDDIWEFKQGLLIENLMESNDKLKDEL</sequence>
<dbReference type="SUPFAM" id="SSF82109">
    <property type="entry name" value="MIR domain"/>
    <property type="match status" value="1"/>
</dbReference>
<evidence type="ECO:0000313" key="6">
    <source>
        <dbReference type="Proteomes" id="UP000186804"/>
    </source>
</evidence>
<dbReference type="SMART" id="SM00472">
    <property type="entry name" value="MIR"/>
    <property type="match status" value="3"/>
</dbReference>
<name>A0A1J4MRY1_9CRYT</name>
<feature type="domain" description="MIR" evidence="4">
    <location>
        <begin position="24"/>
        <end position="75"/>
    </location>
</feature>
<feature type="domain" description="MIR" evidence="4">
    <location>
        <begin position="143"/>
        <end position="206"/>
    </location>
</feature>